<evidence type="ECO:0000313" key="1">
    <source>
        <dbReference type="EMBL" id="RVW68391.1"/>
    </source>
</evidence>
<dbReference type="EMBL" id="QGNW01000536">
    <property type="protein sequence ID" value="RVW68391.1"/>
    <property type="molecule type" value="Genomic_DNA"/>
</dbReference>
<accession>A0A438G8A7</accession>
<proteinExistence type="predicted"/>
<sequence>MATKSSALEALHEQVAWLEAVISGYEAGSPLSVRVTKAIEEIGIHVDSRNRAGVAEHAINFITSPYKGYKCLSPNPFVVPEKPRIWRTSSKTWSSILMLLMSSIKDYVKEFSSLILDIKDMFEVDKLFNFMSRLQVLPLLQPKKERTSNNNQVEKDTRKGQLTYVVALIKTKLEKMLEVSDEIVPILQEYADVMPLDLPKKFPPRNPTNHQIELVPRANPLTQVPCRMAPLKLVEFRKHLIESLDAGLI</sequence>
<dbReference type="Proteomes" id="UP000288805">
    <property type="component" value="Unassembled WGS sequence"/>
</dbReference>
<dbReference type="AlphaFoldDB" id="A0A438G8A7"/>
<organism evidence="1 2">
    <name type="scientific">Vitis vinifera</name>
    <name type="common">Grape</name>
    <dbReference type="NCBI Taxonomy" id="29760"/>
    <lineage>
        <taxon>Eukaryota</taxon>
        <taxon>Viridiplantae</taxon>
        <taxon>Streptophyta</taxon>
        <taxon>Embryophyta</taxon>
        <taxon>Tracheophyta</taxon>
        <taxon>Spermatophyta</taxon>
        <taxon>Magnoliopsida</taxon>
        <taxon>eudicotyledons</taxon>
        <taxon>Gunneridae</taxon>
        <taxon>Pentapetalae</taxon>
        <taxon>rosids</taxon>
        <taxon>Vitales</taxon>
        <taxon>Vitaceae</taxon>
        <taxon>Viteae</taxon>
        <taxon>Vitis</taxon>
    </lineage>
</organism>
<gene>
    <name evidence="1" type="ORF">CK203_061687</name>
</gene>
<reference evidence="1 2" key="1">
    <citation type="journal article" date="2018" name="PLoS Genet.">
        <title>Population sequencing reveals clonal diversity and ancestral inbreeding in the grapevine cultivar Chardonnay.</title>
        <authorList>
            <person name="Roach M.J."/>
            <person name="Johnson D.L."/>
            <person name="Bohlmann J."/>
            <person name="van Vuuren H.J."/>
            <person name="Jones S.J."/>
            <person name="Pretorius I.S."/>
            <person name="Schmidt S.A."/>
            <person name="Borneman A.R."/>
        </authorList>
    </citation>
    <scope>NUCLEOTIDE SEQUENCE [LARGE SCALE GENOMIC DNA]</scope>
    <source>
        <strain evidence="2">cv. Chardonnay</strain>
        <tissue evidence="1">Leaf</tissue>
    </source>
</reference>
<evidence type="ECO:0000313" key="2">
    <source>
        <dbReference type="Proteomes" id="UP000288805"/>
    </source>
</evidence>
<comment type="caution">
    <text evidence="1">The sequence shown here is derived from an EMBL/GenBank/DDBJ whole genome shotgun (WGS) entry which is preliminary data.</text>
</comment>
<protein>
    <submittedName>
        <fullName evidence="1">Uncharacterized protein</fullName>
    </submittedName>
</protein>
<name>A0A438G8A7_VITVI</name>